<dbReference type="AlphaFoldDB" id="A0A2T4FFD6"/>
<gene>
    <name evidence="3" type="ORF">C9383_24755</name>
</gene>
<evidence type="ECO:0000256" key="1">
    <source>
        <dbReference type="SAM" id="Coils"/>
    </source>
</evidence>
<accession>A0A2T4FFD6</accession>
<evidence type="ECO:0000313" key="4">
    <source>
        <dbReference type="Proteomes" id="UP000240476"/>
    </source>
</evidence>
<feature type="coiled-coil region" evidence="1">
    <location>
        <begin position="56"/>
        <end position="83"/>
    </location>
</feature>
<keyword evidence="2" id="KW-0472">Membrane</keyword>
<name>A0A2T4FFD6_9PSED</name>
<keyword evidence="2" id="KW-0812">Transmembrane</keyword>
<organism evidence="3 4">
    <name type="scientific">Pseudomonas palleroniana</name>
    <dbReference type="NCBI Taxonomy" id="191390"/>
    <lineage>
        <taxon>Bacteria</taxon>
        <taxon>Pseudomonadati</taxon>
        <taxon>Pseudomonadota</taxon>
        <taxon>Gammaproteobacteria</taxon>
        <taxon>Pseudomonadales</taxon>
        <taxon>Pseudomonadaceae</taxon>
        <taxon>Pseudomonas</taxon>
    </lineage>
</organism>
<keyword evidence="4" id="KW-1185">Reference proteome</keyword>
<keyword evidence="2" id="KW-1133">Transmembrane helix</keyword>
<keyword evidence="1" id="KW-0175">Coiled coil</keyword>
<dbReference type="EMBL" id="PYWX01000071">
    <property type="protein sequence ID" value="PTC22117.1"/>
    <property type="molecule type" value="Genomic_DNA"/>
</dbReference>
<evidence type="ECO:0000313" key="3">
    <source>
        <dbReference type="EMBL" id="PTC22117.1"/>
    </source>
</evidence>
<sequence>MIMGARFDELIKLELNAIGDLSAGVFGPVAFLWLVLGYVQQGRELKISSKALQMQATELKDSVDQQKALVEAQQENLRHYERSLEPLLELKYLGALQIQGDWMENFEIRNFGNYCDGVVVHLSSDGVDRYPMHLEPLHRDVVRGFFLDDLSGIFQKYELEVSYRKVSGLKGV</sequence>
<comment type="caution">
    <text evidence="3">The sequence shown here is derived from an EMBL/GenBank/DDBJ whole genome shotgun (WGS) entry which is preliminary data.</text>
</comment>
<evidence type="ECO:0000256" key="2">
    <source>
        <dbReference type="SAM" id="Phobius"/>
    </source>
</evidence>
<dbReference type="Proteomes" id="UP000240476">
    <property type="component" value="Unassembled WGS sequence"/>
</dbReference>
<reference evidence="3 4" key="1">
    <citation type="submission" date="2018-03" db="EMBL/GenBank/DDBJ databases">
        <title>Draft genome sequence of the type strain of Pseudomonas palleroniana LMG 23076, isolated from rice in Cameroon.</title>
        <authorList>
            <person name="Tambong J.T."/>
        </authorList>
    </citation>
    <scope>NUCLEOTIDE SEQUENCE [LARGE SCALE GENOMIC DNA]</scope>
    <source>
        <strain evidence="3 4">LMG 23076</strain>
    </source>
</reference>
<proteinExistence type="predicted"/>
<feature type="transmembrane region" description="Helical" evidence="2">
    <location>
        <begin position="21"/>
        <end position="39"/>
    </location>
</feature>
<protein>
    <submittedName>
        <fullName evidence="3">Uncharacterized protein</fullName>
    </submittedName>
</protein>